<reference evidence="1 3" key="1">
    <citation type="journal article" date="2016" name="Genome Announc.">
        <title>Draft Genome Sequence of Criibacterium bergeronii gen. nov., sp. nov., Strain CCRI-22567T, Isolated from a Vaginal Sample from a Woman with Bacterial Vaginosis.</title>
        <authorList>
            <person name="Maheux A.F."/>
            <person name="Berube E."/>
            <person name="Boudreau D.K."/>
            <person name="Raymond F."/>
            <person name="Corbeil J."/>
            <person name="Roy P.H."/>
            <person name="Boissinot M."/>
            <person name="Omar R.F."/>
        </authorList>
    </citation>
    <scope>NUCLEOTIDE SEQUENCE [LARGE SCALE GENOMIC DNA]</scope>
    <source>
        <strain evidence="1 3">CCRI-22567</strain>
    </source>
</reference>
<dbReference type="RefSeq" id="WP_068912466.1">
    <property type="nucleotide sequence ID" value="NZ_MBEW02000020.1"/>
</dbReference>
<evidence type="ECO:0000313" key="2">
    <source>
        <dbReference type="EMBL" id="TRW26072.1"/>
    </source>
</evidence>
<dbReference type="EMBL" id="VJXW01000008">
    <property type="protein sequence ID" value="TRW26072.1"/>
    <property type="molecule type" value="Genomic_DNA"/>
</dbReference>
<dbReference type="EMBL" id="MBEW02000020">
    <property type="protein sequence ID" value="RDY20798.1"/>
    <property type="molecule type" value="Genomic_DNA"/>
</dbReference>
<sequence>MKNRFPVLLIIFFIFFTGYAINSTYVKLDSSRQNSKVFSSLIGELEYKLKPYQINRLKRKYIKIIDSIEKTRQSSNNTLDENSTDDTDENIKSVYTTSAVSQNIMDFNSLLTIYSKKYLTLPQDNTVDTKDVKKNTTDQVIDSDLESKGFPDVQSISQEQIDLQKSQLEGLKPILNDKDFADLLTLVTQMNESSAQSSPDMRRKILEVLNKYNQLNSYLILNQLCMKFDVIAYYELSGDTLVQRPLEGVSIKPISAQDQEKYKALINMQLKLFKDIHKKYFNGFFVFKDNDKSQLSYAGDFQNNQKGYLGIDAVDFSNVKSNDFERQRFYESMVKELARVVFLSSNQIDYSKSSGISDTDDFKSIKAYAKKDSYIQLFYDRFYNDLLYEDAIASYENKDSGAVNAFYLRHYYDYMNISQTIDPFRDMLQSATHFILEERPILNNVKEQKVRFFYEFSELSELRNKIQLNIKALED</sequence>
<dbReference type="AlphaFoldDB" id="A0A371IJY1"/>
<comment type="caution">
    <text evidence="1">The sequence shown here is derived from an EMBL/GenBank/DDBJ whole genome shotgun (WGS) entry which is preliminary data.</text>
</comment>
<proteinExistence type="predicted"/>
<dbReference type="STRING" id="1871336.BBG48_02305"/>
<accession>A0A371IJY1</accession>
<dbReference type="Proteomes" id="UP000093352">
    <property type="component" value="Unassembled WGS sequence"/>
</dbReference>
<reference evidence="1" key="2">
    <citation type="submission" date="2018-07" db="EMBL/GenBank/DDBJ databases">
        <authorList>
            <person name="Quirk P.G."/>
            <person name="Krulwich T.A."/>
        </authorList>
    </citation>
    <scope>NUCLEOTIDE SEQUENCE</scope>
    <source>
        <strain evidence="1">CCRI-22567</strain>
    </source>
</reference>
<protein>
    <submittedName>
        <fullName evidence="1">Uncharacterized protein</fullName>
    </submittedName>
</protein>
<reference evidence="2 4" key="3">
    <citation type="submission" date="2019-07" db="EMBL/GenBank/DDBJ databases">
        <title>Criibacterium bergeronii gen. nov., sp. nov. isolated from human clinical samples.</title>
        <authorList>
            <person name="Maheux A.F."/>
            <person name="Boudreau D.K."/>
            <person name="Berube E."/>
            <person name="Brodeur S."/>
            <person name="Bernard K.A."/>
            <person name="Abed J.Y."/>
            <person name="Ducrey E."/>
            <person name="Guay E.F."/>
            <person name="Raymond F."/>
            <person name="Corbeil J."/>
            <person name="Domingo M.-C."/>
            <person name="Roy P.H."/>
            <person name="Boissinot M."/>
            <person name="Tocheva E.I."/>
            <person name="Omar R.F."/>
        </authorList>
    </citation>
    <scope>NUCLEOTIDE SEQUENCE [LARGE SCALE GENOMIC DNA]</scope>
    <source>
        <strain evidence="2 4">CCRI-24246</strain>
    </source>
</reference>
<evidence type="ECO:0000313" key="4">
    <source>
        <dbReference type="Proteomes" id="UP000319424"/>
    </source>
</evidence>
<evidence type="ECO:0000313" key="3">
    <source>
        <dbReference type="Proteomes" id="UP000093352"/>
    </source>
</evidence>
<dbReference type="OrthoDB" id="1114958at2"/>
<keyword evidence="3" id="KW-1185">Reference proteome</keyword>
<name>A0A371IJY1_9FIRM</name>
<organism evidence="1 3">
    <name type="scientific">Criibacterium bergeronii</name>
    <dbReference type="NCBI Taxonomy" id="1871336"/>
    <lineage>
        <taxon>Bacteria</taxon>
        <taxon>Bacillati</taxon>
        <taxon>Bacillota</taxon>
        <taxon>Clostridia</taxon>
        <taxon>Peptostreptococcales</taxon>
        <taxon>Filifactoraceae</taxon>
        <taxon>Criibacterium</taxon>
    </lineage>
</organism>
<gene>
    <name evidence="1" type="ORF">BBG48_008230</name>
    <name evidence="2" type="ORF">FL857_06540</name>
</gene>
<dbReference type="Proteomes" id="UP000319424">
    <property type="component" value="Unassembled WGS sequence"/>
</dbReference>
<evidence type="ECO:0000313" key="1">
    <source>
        <dbReference type="EMBL" id="RDY20798.1"/>
    </source>
</evidence>